<dbReference type="EMBL" id="CP165734">
    <property type="protein sequence ID" value="XDV55903.1"/>
    <property type="molecule type" value="Genomic_DNA"/>
</dbReference>
<dbReference type="RefSeq" id="WP_369720342.1">
    <property type="nucleotide sequence ID" value="NZ_CP165734.1"/>
</dbReference>
<gene>
    <name evidence="1" type="ORF">AB8Z38_24615</name>
</gene>
<protein>
    <submittedName>
        <fullName evidence="1">Uncharacterized protein</fullName>
    </submittedName>
</protein>
<evidence type="ECO:0000313" key="1">
    <source>
        <dbReference type="EMBL" id="XDV55903.1"/>
    </source>
</evidence>
<sequence length="73" mass="8197">MKAAPPGWQPHQITHRVDGWVVDPDNAGRIPVGVAKLIARAMPKLRGHSVGEVRARMLARQRMRHELSKLTNE</sequence>
<name>A0AB39XCX8_9BRAD</name>
<organism evidence="1">
    <name type="scientific">Bradyrhizobium sp. LLZ17</name>
    <dbReference type="NCBI Taxonomy" id="3239388"/>
    <lineage>
        <taxon>Bacteria</taxon>
        <taxon>Pseudomonadati</taxon>
        <taxon>Pseudomonadota</taxon>
        <taxon>Alphaproteobacteria</taxon>
        <taxon>Hyphomicrobiales</taxon>
        <taxon>Nitrobacteraceae</taxon>
        <taxon>Bradyrhizobium</taxon>
    </lineage>
</organism>
<accession>A0AB39XCX8</accession>
<dbReference type="AlphaFoldDB" id="A0AB39XCX8"/>
<reference evidence="1" key="1">
    <citation type="submission" date="2024-08" db="EMBL/GenBank/DDBJ databases">
        <authorList>
            <person name="Chaddad Z."/>
            <person name="Lamrabet M."/>
            <person name="Bouhnik O."/>
            <person name="Alami S."/>
            <person name="Wipf D."/>
            <person name="Courty P.E."/>
            <person name="Missbah El Idrissi M."/>
        </authorList>
    </citation>
    <scope>NUCLEOTIDE SEQUENCE</scope>
    <source>
        <strain evidence="1">LLZ17</strain>
    </source>
</reference>
<proteinExistence type="predicted"/>